<keyword evidence="2" id="KW-0964">Secreted</keyword>
<evidence type="ECO:0000256" key="3">
    <source>
        <dbReference type="ARBA" id="ARBA00022729"/>
    </source>
</evidence>
<dbReference type="InterPro" id="IPR008966">
    <property type="entry name" value="Adhesion_dom_sf"/>
</dbReference>
<keyword evidence="3" id="KW-0732">Signal</keyword>
<comment type="caution">
    <text evidence="5">The sequence shown here is derived from an EMBL/GenBank/DDBJ whole genome shotgun (WGS) entry which is preliminary data.</text>
</comment>
<keyword evidence="6" id="KW-1185">Reference proteome</keyword>
<sequence>MKPLFIQINQLFNRNLEGAFQQPHKVNNRRLRNKLKPAQSLFLASTLAVTHIALFGSIPNQKVFAQTPTSCPTGTVPATVNWQPAVGVEAISAQNLNVAGVGVRFGFSESIPGQVIESNLVPFQNEVYGTRIDNDIYGGLPGPNLRFHIGIGKNPSPGSATITITFDRPVSFPAPLTLLDVDRDGQRDLGFTFQDRVTVNAFNGDSPVAVTLNSLGNTTRVTGNIAVGINENSLPSRPDGNVAVTPAAPVTRIQILYEPGKEFGEPRQDETIGLAQIRICAPAFGAIGDTVFNDRNANRVQDGGEPGIPNAIVILRNANGQEINRTTTNENGIYGFTAIPLGNYTVEAVRPGEDFNPTTNTTLPANLTQPNQSLLTIDFGFRSTRLGASETPNIRLIKRITSASRNGQPIAGNFNSFVPDPNNNNDDALPQPERFQGVPNLETPLQSGDNVEYTIYFLTEGNEDIRNIRFCDLVPSNTTYANNSVVVNNAGSGTDGGRFLSSLTPLQEYTNICNGSNNNGAVVVNLGTLPGGRFGFVRFRTTIN</sequence>
<gene>
    <name evidence="5" type="ORF">CK510_14700</name>
</gene>
<dbReference type="OrthoDB" id="6074739at2"/>
<evidence type="ECO:0000256" key="2">
    <source>
        <dbReference type="ARBA" id="ARBA00022525"/>
    </source>
</evidence>
<dbReference type="RefSeq" id="WP_095722410.1">
    <property type="nucleotide sequence ID" value="NZ_NTFS01000153.1"/>
</dbReference>
<organism evidence="5 6">
    <name type="scientific">Brunnivagina elsteri CCALA 953</name>
    <dbReference type="NCBI Taxonomy" id="987040"/>
    <lineage>
        <taxon>Bacteria</taxon>
        <taxon>Bacillati</taxon>
        <taxon>Cyanobacteriota</taxon>
        <taxon>Cyanophyceae</taxon>
        <taxon>Nostocales</taxon>
        <taxon>Calotrichaceae</taxon>
        <taxon>Brunnivagina</taxon>
    </lineage>
</organism>
<comment type="subcellular location">
    <subcellularLocation>
        <location evidence="1">Secreted</location>
    </subcellularLocation>
</comment>
<evidence type="ECO:0000259" key="4">
    <source>
        <dbReference type="Pfam" id="PF17210"/>
    </source>
</evidence>
<accession>A0A2A2THY5</accession>
<dbReference type="InterPro" id="IPR047589">
    <property type="entry name" value="DUF11_rpt"/>
</dbReference>
<dbReference type="NCBIfam" id="TIGR01451">
    <property type="entry name" value="B_ant_repeat"/>
    <property type="match status" value="1"/>
</dbReference>
<dbReference type="Proteomes" id="UP000218238">
    <property type="component" value="Unassembled WGS sequence"/>
</dbReference>
<dbReference type="Pfam" id="PF17210">
    <property type="entry name" value="SdrD_B"/>
    <property type="match status" value="1"/>
</dbReference>
<dbReference type="InterPro" id="IPR033764">
    <property type="entry name" value="Sdr_B"/>
</dbReference>
<reference evidence="5 6" key="1">
    <citation type="submission" date="2017-08" db="EMBL/GenBank/DDBJ databases">
        <title>Draft genome sequence of filamentous cyanobacterium Calothrix elsteri CCALA 953.</title>
        <authorList>
            <person name="Gagunashvili A.N."/>
            <person name="Elster J."/>
            <person name="Andresson O.S."/>
        </authorList>
    </citation>
    <scope>NUCLEOTIDE SEQUENCE [LARGE SCALE GENOMIC DNA]</scope>
    <source>
        <strain evidence="5 6">CCALA 953</strain>
    </source>
</reference>
<dbReference type="EMBL" id="NTFS01000153">
    <property type="protein sequence ID" value="PAX53301.1"/>
    <property type="molecule type" value="Genomic_DNA"/>
</dbReference>
<dbReference type="SUPFAM" id="SSF49401">
    <property type="entry name" value="Bacterial adhesins"/>
    <property type="match status" value="1"/>
</dbReference>
<dbReference type="AlphaFoldDB" id="A0A2A2THY5"/>
<evidence type="ECO:0000256" key="1">
    <source>
        <dbReference type="ARBA" id="ARBA00004613"/>
    </source>
</evidence>
<dbReference type="GO" id="GO:0005576">
    <property type="term" value="C:extracellular region"/>
    <property type="evidence" value="ECO:0007669"/>
    <property type="project" value="UniProtKB-SubCell"/>
</dbReference>
<dbReference type="InterPro" id="IPR013783">
    <property type="entry name" value="Ig-like_fold"/>
</dbReference>
<protein>
    <recommendedName>
        <fullName evidence="4">SD-repeat containing protein B domain-containing protein</fullName>
    </recommendedName>
</protein>
<feature type="domain" description="SD-repeat containing protein B" evidence="4">
    <location>
        <begin position="286"/>
        <end position="360"/>
    </location>
</feature>
<dbReference type="Gene3D" id="2.60.40.10">
    <property type="entry name" value="Immunoglobulins"/>
    <property type="match status" value="1"/>
</dbReference>
<name>A0A2A2THY5_9CYAN</name>
<dbReference type="SUPFAM" id="SSF117074">
    <property type="entry name" value="Hypothetical protein PA1324"/>
    <property type="match status" value="1"/>
</dbReference>
<evidence type="ECO:0000313" key="5">
    <source>
        <dbReference type="EMBL" id="PAX53301.1"/>
    </source>
</evidence>
<proteinExistence type="predicted"/>
<evidence type="ECO:0000313" key="6">
    <source>
        <dbReference type="Proteomes" id="UP000218238"/>
    </source>
</evidence>